<evidence type="ECO:0000313" key="1">
    <source>
        <dbReference type="EMBL" id="MBX63930.1"/>
    </source>
</evidence>
<dbReference type="AlphaFoldDB" id="A0A2P2QAA8"/>
<organism evidence="1">
    <name type="scientific">Rhizophora mucronata</name>
    <name type="common">Asiatic mangrove</name>
    <dbReference type="NCBI Taxonomy" id="61149"/>
    <lineage>
        <taxon>Eukaryota</taxon>
        <taxon>Viridiplantae</taxon>
        <taxon>Streptophyta</taxon>
        <taxon>Embryophyta</taxon>
        <taxon>Tracheophyta</taxon>
        <taxon>Spermatophyta</taxon>
        <taxon>Magnoliopsida</taxon>
        <taxon>eudicotyledons</taxon>
        <taxon>Gunneridae</taxon>
        <taxon>Pentapetalae</taxon>
        <taxon>rosids</taxon>
        <taxon>fabids</taxon>
        <taxon>Malpighiales</taxon>
        <taxon>Rhizophoraceae</taxon>
        <taxon>Rhizophora</taxon>
    </lineage>
</organism>
<reference evidence="1" key="1">
    <citation type="submission" date="2018-02" db="EMBL/GenBank/DDBJ databases">
        <title>Rhizophora mucronata_Transcriptome.</title>
        <authorList>
            <person name="Meera S.P."/>
            <person name="Sreeshan A."/>
            <person name="Augustine A."/>
        </authorList>
    </citation>
    <scope>NUCLEOTIDE SEQUENCE</scope>
    <source>
        <tissue evidence="1">Leaf</tissue>
    </source>
</reference>
<proteinExistence type="predicted"/>
<protein>
    <submittedName>
        <fullName evidence="1">Uncharacterized protein</fullName>
    </submittedName>
</protein>
<name>A0A2P2QAA8_RHIMU</name>
<sequence>MLFYYYVKGHIHFMLVS</sequence>
<dbReference type="EMBL" id="GGEC01083446">
    <property type="protein sequence ID" value="MBX63930.1"/>
    <property type="molecule type" value="Transcribed_RNA"/>
</dbReference>
<accession>A0A2P2QAA8</accession>